<feature type="region of interest" description="Disordered" evidence="1">
    <location>
        <begin position="1"/>
        <end position="21"/>
    </location>
</feature>
<protein>
    <recommendedName>
        <fullName evidence="4">Peptidase M23</fullName>
    </recommendedName>
</protein>
<dbReference type="AlphaFoldDB" id="A0A8J3QES5"/>
<sequence>MLSPGAHRRRKRAHGRHRVRKRSAVRLPRLLIAASLLGTAAVFGTTALAPQVDPGVNKDLSLEFDDRAFAEDELSRSSERSPAPSSPSPSAIPSPTVKAMPAPVAGLSAVQMNNAAIIVEVARAMSLPREAMIIGVATAMQESDLHNNASEAVPESLKYPHEGTSVDHDSIGVFQQRPSSGWGTVANLMRPAYQAEKFFGKLIKLDWESMSLTEAAQAVQVSAYPGAYAKHESRATTVVDALL</sequence>
<evidence type="ECO:0000256" key="1">
    <source>
        <dbReference type="SAM" id="MobiDB-lite"/>
    </source>
</evidence>
<comment type="caution">
    <text evidence="2">The sequence shown here is derived from an EMBL/GenBank/DDBJ whole genome shotgun (WGS) entry which is preliminary data.</text>
</comment>
<evidence type="ECO:0000313" key="3">
    <source>
        <dbReference type="Proteomes" id="UP000612899"/>
    </source>
</evidence>
<dbReference type="Proteomes" id="UP000612899">
    <property type="component" value="Unassembled WGS sequence"/>
</dbReference>
<keyword evidence="3" id="KW-1185">Reference proteome</keyword>
<evidence type="ECO:0008006" key="4">
    <source>
        <dbReference type="Google" id="ProtNLM"/>
    </source>
</evidence>
<reference evidence="2" key="1">
    <citation type="submission" date="2021-01" db="EMBL/GenBank/DDBJ databases">
        <title>Whole genome shotgun sequence of Rhizocola hellebori NBRC 109834.</title>
        <authorList>
            <person name="Komaki H."/>
            <person name="Tamura T."/>
        </authorList>
    </citation>
    <scope>NUCLEOTIDE SEQUENCE</scope>
    <source>
        <strain evidence="2">NBRC 109834</strain>
    </source>
</reference>
<organism evidence="2 3">
    <name type="scientific">Rhizocola hellebori</name>
    <dbReference type="NCBI Taxonomy" id="1392758"/>
    <lineage>
        <taxon>Bacteria</taxon>
        <taxon>Bacillati</taxon>
        <taxon>Actinomycetota</taxon>
        <taxon>Actinomycetes</taxon>
        <taxon>Micromonosporales</taxon>
        <taxon>Micromonosporaceae</taxon>
        <taxon>Rhizocola</taxon>
    </lineage>
</organism>
<dbReference type="RefSeq" id="WP_203913271.1">
    <property type="nucleotide sequence ID" value="NZ_BONY01000070.1"/>
</dbReference>
<proteinExistence type="predicted"/>
<dbReference type="EMBL" id="BONY01000070">
    <property type="protein sequence ID" value="GIH09539.1"/>
    <property type="molecule type" value="Genomic_DNA"/>
</dbReference>
<feature type="region of interest" description="Disordered" evidence="1">
    <location>
        <begin position="71"/>
        <end position="97"/>
    </location>
</feature>
<name>A0A8J3QES5_9ACTN</name>
<evidence type="ECO:0000313" key="2">
    <source>
        <dbReference type="EMBL" id="GIH09539.1"/>
    </source>
</evidence>
<gene>
    <name evidence="2" type="ORF">Rhe02_76060</name>
</gene>
<accession>A0A8J3QES5</accession>